<name>A0ABW0KK64_9BACT</name>
<accession>A0ABW0KK64</accession>
<dbReference type="InterPro" id="IPR012967">
    <property type="entry name" value="COMT_dimerisation"/>
</dbReference>
<evidence type="ECO:0000256" key="1">
    <source>
        <dbReference type="ARBA" id="ARBA00022603"/>
    </source>
</evidence>
<dbReference type="Proteomes" id="UP001596052">
    <property type="component" value="Unassembled WGS sequence"/>
</dbReference>
<keyword evidence="1 6" id="KW-0489">Methyltransferase</keyword>
<dbReference type="InterPro" id="IPR001077">
    <property type="entry name" value="COMT_C"/>
</dbReference>
<sequence length="340" mass="35940">MSEPHTAPSPQLFFETINAFQKSAALKAAVDLGLFAAIGEPPATATAAEIAERCQCPLRGIRILADNLAIMGFITKEGGSYALTPSSAVFLLPQSPAYMGGAVNFLLAPGLTEAFTDLASTIRLGRLHTTEHGTTAPDHPAWVEFARAMGPMMMPTSQGAAALAPLDASRDTRVLDISSSHGAYGIAVALKNPRAHLVALDWEAVLAVTEENAWAAGIADRFSKIVGDAFTVDLGSGYDVVLVPNFLHHFNVEDCTRFLKRVHAALRPGGKVLIVEFVPNEDRITPPPAAGFSLVMLGTTPEGDAYTFAEYEKMLAEAGFHAAELHPLPPTAQSAVLAVA</sequence>
<evidence type="ECO:0000259" key="5">
    <source>
        <dbReference type="Pfam" id="PF08100"/>
    </source>
</evidence>
<keyword evidence="7" id="KW-1185">Reference proteome</keyword>
<evidence type="ECO:0000313" key="7">
    <source>
        <dbReference type="Proteomes" id="UP001596052"/>
    </source>
</evidence>
<dbReference type="Gene3D" id="1.10.10.10">
    <property type="entry name" value="Winged helix-like DNA-binding domain superfamily/Winged helix DNA-binding domain"/>
    <property type="match status" value="1"/>
</dbReference>
<dbReference type="SUPFAM" id="SSF53335">
    <property type="entry name" value="S-adenosyl-L-methionine-dependent methyltransferases"/>
    <property type="match status" value="1"/>
</dbReference>
<dbReference type="Pfam" id="PF08100">
    <property type="entry name" value="Dimerisation"/>
    <property type="match status" value="1"/>
</dbReference>
<proteinExistence type="predicted"/>
<dbReference type="GO" id="GO:0008168">
    <property type="term" value="F:methyltransferase activity"/>
    <property type="evidence" value="ECO:0007669"/>
    <property type="project" value="UniProtKB-KW"/>
</dbReference>
<keyword evidence="2" id="KW-0808">Transferase</keyword>
<gene>
    <name evidence="6" type="ORF">ACFQDI_02325</name>
</gene>
<dbReference type="CDD" id="cd02440">
    <property type="entry name" value="AdoMet_MTases"/>
    <property type="match status" value="1"/>
</dbReference>
<dbReference type="PIRSF" id="PIRSF005739">
    <property type="entry name" value="O-mtase"/>
    <property type="match status" value="1"/>
</dbReference>
<protein>
    <submittedName>
        <fullName evidence="6">Methyltransferase</fullName>
    </submittedName>
</protein>
<dbReference type="GO" id="GO:0032259">
    <property type="term" value="P:methylation"/>
    <property type="evidence" value="ECO:0007669"/>
    <property type="project" value="UniProtKB-KW"/>
</dbReference>
<dbReference type="InterPro" id="IPR036388">
    <property type="entry name" value="WH-like_DNA-bd_sf"/>
</dbReference>
<organism evidence="6 7">
    <name type="scientific">Prosthecobacter fluviatilis</name>
    <dbReference type="NCBI Taxonomy" id="445931"/>
    <lineage>
        <taxon>Bacteria</taxon>
        <taxon>Pseudomonadati</taxon>
        <taxon>Verrucomicrobiota</taxon>
        <taxon>Verrucomicrobiia</taxon>
        <taxon>Verrucomicrobiales</taxon>
        <taxon>Verrucomicrobiaceae</taxon>
        <taxon>Prosthecobacter</taxon>
    </lineage>
</organism>
<dbReference type="PROSITE" id="PS51683">
    <property type="entry name" value="SAM_OMT_II"/>
    <property type="match status" value="1"/>
</dbReference>
<evidence type="ECO:0000256" key="2">
    <source>
        <dbReference type="ARBA" id="ARBA00022679"/>
    </source>
</evidence>
<evidence type="ECO:0000313" key="6">
    <source>
        <dbReference type="EMBL" id="MFC5453679.1"/>
    </source>
</evidence>
<dbReference type="InterPro" id="IPR036390">
    <property type="entry name" value="WH_DNA-bd_sf"/>
</dbReference>
<dbReference type="PANTHER" id="PTHR43712">
    <property type="entry name" value="PUTATIVE (AFU_ORTHOLOGUE AFUA_4G14580)-RELATED"/>
    <property type="match status" value="1"/>
</dbReference>
<dbReference type="Gene3D" id="3.40.50.150">
    <property type="entry name" value="Vaccinia Virus protein VP39"/>
    <property type="match status" value="1"/>
</dbReference>
<dbReference type="InterPro" id="IPR016461">
    <property type="entry name" value="COMT-like"/>
</dbReference>
<dbReference type="EMBL" id="JBHSMQ010000001">
    <property type="protein sequence ID" value="MFC5453679.1"/>
    <property type="molecule type" value="Genomic_DNA"/>
</dbReference>
<evidence type="ECO:0000259" key="4">
    <source>
        <dbReference type="Pfam" id="PF00891"/>
    </source>
</evidence>
<keyword evidence="3" id="KW-0949">S-adenosyl-L-methionine</keyword>
<dbReference type="InterPro" id="IPR029063">
    <property type="entry name" value="SAM-dependent_MTases_sf"/>
</dbReference>
<reference evidence="7" key="1">
    <citation type="journal article" date="2019" name="Int. J. Syst. Evol. Microbiol.">
        <title>The Global Catalogue of Microorganisms (GCM) 10K type strain sequencing project: providing services to taxonomists for standard genome sequencing and annotation.</title>
        <authorList>
            <consortium name="The Broad Institute Genomics Platform"/>
            <consortium name="The Broad Institute Genome Sequencing Center for Infectious Disease"/>
            <person name="Wu L."/>
            <person name="Ma J."/>
        </authorList>
    </citation>
    <scope>NUCLEOTIDE SEQUENCE [LARGE SCALE GENOMIC DNA]</scope>
    <source>
        <strain evidence="7">CGMCC 4.1469</strain>
    </source>
</reference>
<evidence type="ECO:0000256" key="3">
    <source>
        <dbReference type="ARBA" id="ARBA00022691"/>
    </source>
</evidence>
<comment type="caution">
    <text evidence="6">The sequence shown here is derived from an EMBL/GenBank/DDBJ whole genome shotgun (WGS) entry which is preliminary data.</text>
</comment>
<dbReference type="PANTHER" id="PTHR43712:SF2">
    <property type="entry name" value="O-METHYLTRANSFERASE CICE"/>
    <property type="match status" value="1"/>
</dbReference>
<dbReference type="Gene3D" id="1.20.5.840">
    <property type="entry name" value="hypothetical RNA methyltransferase"/>
    <property type="match status" value="1"/>
</dbReference>
<dbReference type="RefSeq" id="WP_377162985.1">
    <property type="nucleotide sequence ID" value="NZ_JBHSMQ010000001.1"/>
</dbReference>
<dbReference type="SUPFAM" id="SSF46785">
    <property type="entry name" value="Winged helix' DNA-binding domain"/>
    <property type="match status" value="1"/>
</dbReference>
<feature type="domain" description="O-methyltransferase dimerisation" evidence="5">
    <location>
        <begin position="15"/>
        <end position="91"/>
    </location>
</feature>
<feature type="domain" description="O-methyltransferase C-terminal" evidence="4">
    <location>
        <begin position="159"/>
        <end position="320"/>
    </location>
</feature>
<dbReference type="Pfam" id="PF00891">
    <property type="entry name" value="Methyltransf_2"/>
    <property type="match status" value="1"/>
</dbReference>